<dbReference type="EMBL" id="KI397628">
    <property type="protein sequence ID" value="ERM93523.1"/>
    <property type="molecule type" value="Genomic_DNA"/>
</dbReference>
<dbReference type="InterPro" id="IPR001926">
    <property type="entry name" value="TrpB-like_PALP"/>
</dbReference>
<dbReference type="HOGENOM" id="CLU_021018_5_0_1"/>
<proteinExistence type="predicted"/>
<accession>W1NDU8</accession>
<dbReference type="InterPro" id="IPR036052">
    <property type="entry name" value="TrpB-like_PALP_sf"/>
</dbReference>
<gene>
    <name evidence="2" type="ORF">AMTR_s00004p00056290</name>
</gene>
<dbReference type="AlphaFoldDB" id="W1NDU8"/>
<dbReference type="eggNOG" id="KOG1252">
    <property type="taxonomic scope" value="Eukaryota"/>
</dbReference>
<dbReference type="SUPFAM" id="SSF53686">
    <property type="entry name" value="Tryptophan synthase beta subunit-like PLP-dependent enzymes"/>
    <property type="match status" value="1"/>
</dbReference>
<dbReference type="PANTHER" id="PTHR10314">
    <property type="entry name" value="CYSTATHIONINE BETA-SYNTHASE"/>
    <property type="match status" value="1"/>
</dbReference>
<dbReference type="Pfam" id="PF00291">
    <property type="entry name" value="PALP"/>
    <property type="match status" value="1"/>
</dbReference>
<organism evidence="2 3">
    <name type="scientific">Amborella trichopoda</name>
    <dbReference type="NCBI Taxonomy" id="13333"/>
    <lineage>
        <taxon>Eukaryota</taxon>
        <taxon>Viridiplantae</taxon>
        <taxon>Streptophyta</taxon>
        <taxon>Embryophyta</taxon>
        <taxon>Tracheophyta</taxon>
        <taxon>Spermatophyta</taxon>
        <taxon>Magnoliopsida</taxon>
        <taxon>Amborellales</taxon>
        <taxon>Amborellaceae</taxon>
        <taxon>Amborella</taxon>
    </lineage>
</organism>
<feature type="domain" description="Tryptophan synthase beta chain-like PALP" evidence="1">
    <location>
        <begin position="5"/>
        <end position="131"/>
    </location>
</feature>
<protein>
    <recommendedName>
        <fullName evidence="1">Tryptophan synthase beta chain-like PALP domain-containing protein</fullName>
    </recommendedName>
</protein>
<reference evidence="3" key="1">
    <citation type="journal article" date="2013" name="Science">
        <title>The Amborella genome and the evolution of flowering plants.</title>
        <authorList>
            <consortium name="Amborella Genome Project"/>
        </authorList>
    </citation>
    <scope>NUCLEOTIDE SEQUENCE [LARGE SCALE GENOMIC DNA]</scope>
</reference>
<evidence type="ECO:0000313" key="2">
    <source>
        <dbReference type="EMBL" id="ERM93523.1"/>
    </source>
</evidence>
<sequence length="137" mass="14129">MQIHYETTGPEIWKGSGGKIDAHVLVSGVRTGANITGAGCYLKVKNPGIKLYAVEPLESAVLSGGKPSFIPGVLDVNLHDQVIQISGDEAVEMAKQLALKGVLIGISSGAAATAAVNVGKRPENSGKFIVILGNPQI</sequence>
<dbReference type="OMA" id="DESEKMQ"/>
<evidence type="ECO:0000313" key="3">
    <source>
        <dbReference type="Proteomes" id="UP000017836"/>
    </source>
</evidence>
<evidence type="ECO:0000259" key="1">
    <source>
        <dbReference type="Pfam" id="PF00291"/>
    </source>
</evidence>
<dbReference type="Proteomes" id="UP000017836">
    <property type="component" value="Unassembled WGS sequence"/>
</dbReference>
<dbReference type="InterPro" id="IPR050214">
    <property type="entry name" value="Cys_Synth/Cystath_Beta-Synth"/>
</dbReference>
<dbReference type="Gramene" id="ERM93523">
    <property type="protein sequence ID" value="ERM93523"/>
    <property type="gene ID" value="AMTR_s00004p00056290"/>
</dbReference>
<dbReference type="Gene3D" id="3.40.50.1100">
    <property type="match status" value="1"/>
</dbReference>
<keyword evidence="3" id="KW-1185">Reference proteome</keyword>
<dbReference type="STRING" id="13333.W1NDU8"/>
<name>W1NDU8_AMBTC</name>